<evidence type="ECO:0000313" key="3">
    <source>
        <dbReference type="EMBL" id="EFC41012.1"/>
    </source>
</evidence>
<proteinExistence type="predicted"/>
<organism evidence="4">
    <name type="scientific">Naegleria gruberi</name>
    <name type="common">Amoeba</name>
    <dbReference type="NCBI Taxonomy" id="5762"/>
    <lineage>
        <taxon>Eukaryota</taxon>
        <taxon>Discoba</taxon>
        <taxon>Heterolobosea</taxon>
        <taxon>Tetramitia</taxon>
        <taxon>Eutetramitia</taxon>
        <taxon>Vahlkampfiidae</taxon>
        <taxon>Naegleria</taxon>
    </lineage>
</organism>
<dbReference type="KEGG" id="ngr:NAEGRDRAFT_71091"/>
<feature type="compositionally biased region" description="Polar residues" evidence="1">
    <location>
        <begin position="7"/>
        <end position="16"/>
    </location>
</feature>
<dbReference type="Proteomes" id="UP000006671">
    <property type="component" value="Unassembled WGS sequence"/>
</dbReference>
<dbReference type="Pfam" id="PF00651">
    <property type="entry name" value="BTB"/>
    <property type="match status" value="1"/>
</dbReference>
<evidence type="ECO:0000313" key="4">
    <source>
        <dbReference type="Proteomes" id="UP000006671"/>
    </source>
</evidence>
<keyword evidence="4" id="KW-1185">Reference proteome</keyword>
<protein>
    <submittedName>
        <fullName evidence="3">Predicted protein</fullName>
    </submittedName>
</protein>
<sequence length="1165" mass="136157">MVENEQRSTTLSSVDASVQEPERKKIKANNVEELVEETKYWYHIIASLDNGPVNYKSFDQLEKGLTDREKVIENINQLWHVHKARLILESLDLSNPYWNEDWFELTNNVGELPDTEYEDVKLKDKVTAEELGLTSEISKDLLKEYISKREDIESHSLFLVEKLFKKCLVQSVEEITEMIDKCIEIDEKNVEVYFRQLMDSDLPYDMSSRKTILDQWSKYILPQIVKTQNELNMIDDPVSLSTNEESKTVSKFVLENDSEDTDAFLLETMLFGDEEHIKIVKQDEKDDEEDFNDDYVPDIFYCSYLFDMELPDEKGKIGSNFLGLLHCEHNNSNENIYLKIIEIVMKMHMIGVAPQEHQEIEVSELRLAVSLMILDCLNKELTYLILSQSKESTYMLYRPLVRAILDQFIVDYCNPTKYDKYMFVICTNPDIQPMINVMFEEESVVDTDNLTWDVVQTQRGSCLDEEEENNDVQQSVKEKHPIWESTVDKLKEKYFTHQTEAHSKISRQNLDDSMYITYYTDRDNAISEPLSNQNLVSFYRYDFFDYSEEPFTYEQTADNLIENRSIDCYYKNDKSLHLDLTRLLRRGGVASFDEGLLLEAYSTLKNYISLSLQTLEDISEDGIVEVDHVEKVAKLLAIKGGTNGREYIRLELPYYYKLDYQQDTPVAKELDDVRDLEEDLLRGTEIVELEPVSASTNQEIPEGLGKDLYNALNNEQFSSLCDSFIQTEDGAKVGVFTPIIKDRLPEFYSQYFDSEEKRKNGLCITSVHFEVQEGEQLIFDEVVITKWLTCIYTGIFEIESSEEEKNILTIEKLLAKWVPREEVSLKEPKHETQPPQATAIMIDENEEEDSEEESSEEDSEEESQAYQEESDSDSEEGIYNYSDEEEESIYYKKIKEEEEKTFKCEPLSRLFLDEEGKDFSLVVNSHIVKVHKYILSIRSSYFKVLFLGNFSDKNISEYDVSDFLKNPHSLDLFVYFLYHDTLENENFTLEHYKYQNLIDLEEFSQFVLSERLKSECVSKLISHSTLEQTVEMLRTSLEANKEEVFNIAHTILLKTQYPYFNGTIIDDVTTQYYQVMCTSLTLENSLVKLDYLNKIEQTTTALHPFILNQIKSQIENLHWFIANRASSLDNKFIRTLPQPVQELISRFFTHDNLGMASFEEVTIEE</sequence>
<dbReference type="SUPFAM" id="SSF54695">
    <property type="entry name" value="POZ domain"/>
    <property type="match status" value="1"/>
</dbReference>
<dbReference type="SMART" id="SM00225">
    <property type="entry name" value="BTB"/>
    <property type="match status" value="1"/>
</dbReference>
<dbReference type="AlphaFoldDB" id="D2VQB2"/>
<dbReference type="RefSeq" id="XP_002673756.1">
    <property type="nucleotide sequence ID" value="XM_002673710.1"/>
</dbReference>
<feature type="domain" description="BTB" evidence="2">
    <location>
        <begin position="917"/>
        <end position="986"/>
    </location>
</feature>
<gene>
    <name evidence="3" type="ORF">NAEGRDRAFT_71091</name>
</gene>
<dbReference type="InterPro" id="IPR000210">
    <property type="entry name" value="BTB/POZ_dom"/>
</dbReference>
<dbReference type="VEuPathDB" id="AmoebaDB:NAEGRDRAFT_71091"/>
<dbReference type="InParanoid" id="D2VQB2"/>
<feature type="region of interest" description="Disordered" evidence="1">
    <location>
        <begin position="824"/>
        <end position="881"/>
    </location>
</feature>
<accession>D2VQB2</accession>
<reference evidence="3 4" key="1">
    <citation type="journal article" date="2010" name="Cell">
        <title>The genome of Naegleria gruberi illuminates early eukaryotic versatility.</title>
        <authorList>
            <person name="Fritz-Laylin L.K."/>
            <person name="Prochnik S.E."/>
            <person name="Ginger M.L."/>
            <person name="Dacks J.B."/>
            <person name="Carpenter M.L."/>
            <person name="Field M.C."/>
            <person name="Kuo A."/>
            <person name="Paredez A."/>
            <person name="Chapman J."/>
            <person name="Pham J."/>
            <person name="Shu S."/>
            <person name="Neupane R."/>
            <person name="Cipriano M."/>
            <person name="Mancuso J."/>
            <person name="Tu H."/>
            <person name="Salamov A."/>
            <person name="Lindquist E."/>
            <person name="Shapiro H."/>
            <person name="Lucas S."/>
            <person name="Grigoriev I.V."/>
            <person name="Cande W.Z."/>
            <person name="Fulton C."/>
            <person name="Rokhsar D.S."/>
            <person name="Dawson S.C."/>
        </authorList>
    </citation>
    <scope>NUCLEOTIDE SEQUENCE [LARGE SCALE GENOMIC DNA]</scope>
    <source>
        <strain evidence="3 4">NEG-M</strain>
    </source>
</reference>
<name>D2VQB2_NAEGR</name>
<dbReference type="Gene3D" id="3.30.710.10">
    <property type="entry name" value="Potassium Channel Kv1.1, Chain A"/>
    <property type="match status" value="1"/>
</dbReference>
<dbReference type="PROSITE" id="PS50097">
    <property type="entry name" value="BTB"/>
    <property type="match status" value="1"/>
</dbReference>
<feature type="region of interest" description="Disordered" evidence="1">
    <location>
        <begin position="1"/>
        <end position="23"/>
    </location>
</feature>
<dbReference type="InterPro" id="IPR011333">
    <property type="entry name" value="SKP1/BTB/POZ_sf"/>
</dbReference>
<dbReference type="OrthoDB" id="409642at2759"/>
<dbReference type="CDD" id="cd18186">
    <property type="entry name" value="BTB_POZ_ZBTB_KLHL-like"/>
    <property type="match status" value="1"/>
</dbReference>
<dbReference type="GeneID" id="8855951"/>
<evidence type="ECO:0000256" key="1">
    <source>
        <dbReference type="SAM" id="MobiDB-lite"/>
    </source>
</evidence>
<evidence type="ECO:0000259" key="2">
    <source>
        <dbReference type="PROSITE" id="PS50097"/>
    </source>
</evidence>
<feature type="compositionally biased region" description="Acidic residues" evidence="1">
    <location>
        <begin position="843"/>
        <end position="881"/>
    </location>
</feature>
<dbReference type="EMBL" id="GG738888">
    <property type="protein sequence ID" value="EFC41012.1"/>
    <property type="molecule type" value="Genomic_DNA"/>
</dbReference>